<dbReference type="InterPro" id="IPR036005">
    <property type="entry name" value="Creatinase/aminopeptidase-like"/>
</dbReference>
<evidence type="ECO:0000256" key="1">
    <source>
        <dbReference type="ARBA" id="ARBA00022438"/>
    </source>
</evidence>
<dbReference type="Pfam" id="PF00557">
    <property type="entry name" value="Peptidase_M24"/>
    <property type="match status" value="1"/>
</dbReference>
<evidence type="ECO:0000313" key="6">
    <source>
        <dbReference type="EMBL" id="EQD80487.1"/>
    </source>
</evidence>
<dbReference type="Gene3D" id="3.90.230.10">
    <property type="entry name" value="Creatinase/methionine aminopeptidase superfamily"/>
    <property type="match status" value="1"/>
</dbReference>
<reference evidence="6" key="1">
    <citation type="submission" date="2013-08" db="EMBL/GenBank/DDBJ databases">
        <authorList>
            <person name="Mendez C."/>
            <person name="Richter M."/>
            <person name="Ferrer M."/>
            <person name="Sanchez J."/>
        </authorList>
    </citation>
    <scope>NUCLEOTIDE SEQUENCE</scope>
</reference>
<keyword evidence="2" id="KW-0645">Protease</keyword>
<name>T1CDH7_9ZZZZ</name>
<dbReference type="PANTHER" id="PTHR43330">
    <property type="entry name" value="METHIONINE AMINOPEPTIDASE"/>
    <property type="match status" value="1"/>
</dbReference>
<evidence type="ECO:0000256" key="2">
    <source>
        <dbReference type="ARBA" id="ARBA00022670"/>
    </source>
</evidence>
<evidence type="ECO:0000259" key="5">
    <source>
        <dbReference type="Pfam" id="PF00557"/>
    </source>
</evidence>
<dbReference type="GO" id="GO:0046872">
    <property type="term" value="F:metal ion binding"/>
    <property type="evidence" value="ECO:0007669"/>
    <property type="project" value="UniProtKB-KW"/>
</dbReference>
<dbReference type="GO" id="GO:0005829">
    <property type="term" value="C:cytosol"/>
    <property type="evidence" value="ECO:0007669"/>
    <property type="project" value="TreeGrafter"/>
</dbReference>
<dbReference type="EMBL" id="AUZX01000636">
    <property type="protein sequence ID" value="EQD80487.1"/>
    <property type="molecule type" value="Genomic_DNA"/>
</dbReference>
<comment type="caution">
    <text evidence="6">The sequence shown here is derived from an EMBL/GenBank/DDBJ whole genome shotgun (WGS) entry which is preliminary data.</text>
</comment>
<evidence type="ECO:0000256" key="3">
    <source>
        <dbReference type="ARBA" id="ARBA00022723"/>
    </source>
</evidence>
<dbReference type="InterPro" id="IPR000994">
    <property type="entry name" value="Pept_M24"/>
</dbReference>
<dbReference type="GO" id="GO:0006508">
    <property type="term" value="P:proteolysis"/>
    <property type="evidence" value="ECO:0007669"/>
    <property type="project" value="UniProtKB-KW"/>
</dbReference>
<organism evidence="6">
    <name type="scientific">mine drainage metagenome</name>
    <dbReference type="NCBI Taxonomy" id="410659"/>
    <lineage>
        <taxon>unclassified sequences</taxon>
        <taxon>metagenomes</taxon>
        <taxon>ecological metagenomes</taxon>
    </lineage>
</organism>
<keyword evidence="3" id="KW-0479">Metal-binding</keyword>
<feature type="domain" description="Peptidase M24" evidence="5">
    <location>
        <begin position="12"/>
        <end position="175"/>
    </location>
</feature>
<accession>T1CDH7</accession>
<dbReference type="InterPro" id="IPR002467">
    <property type="entry name" value="Pept_M24A_MAP1"/>
</dbReference>
<keyword evidence="1 6" id="KW-0031">Aminopeptidase</keyword>
<reference evidence="6" key="2">
    <citation type="journal article" date="2014" name="ISME J.">
        <title>Microbial stratification in low pH oxic and suboxic macroscopic growths along an acid mine drainage.</title>
        <authorList>
            <person name="Mendez-Garcia C."/>
            <person name="Mesa V."/>
            <person name="Sprenger R.R."/>
            <person name="Richter M."/>
            <person name="Diez M.S."/>
            <person name="Solano J."/>
            <person name="Bargiela R."/>
            <person name="Golyshina O.V."/>
            <person name="Manteca A."/>
            <person name="Ramos J.L."/>
            <person name="Gallego J.R."/>
            <person name="Llorente I."/>
            <person name="Martins Dos Santos V.A."/>
            <person name="Jensen O.N."/>
            <person name="Pelaez A.I."/>
            <person name="Sanchez J."/>
            <person name="Ferrer M."/>
        </authorList>
    </citation>
    <scope>NUCLEOTIDE SEQUENCE</scope>
</reference>
<sequence length="175" mass="18809">MIYLKTEQEILKIKKSSQIVALGLEKIRKQVKPGMTLLELDSIAEEHALSNGAIPAFKGYHAYPASLCTSVNSVVVHGIPNSYKLVEGDIVGLDYGVYCEGFYGDSAITVAVGTVSETADKLINVTKQSLFKGISEALPGNRLGDIGYAIQSFAESFGFSVVRNFVGHGIGKKLH</sequence>
<keyword evidence="4" id="KW-0378">Hydrolase</keyword>
<dbReference type="NCBIfam" id="TIGR00500">
    <property type="entry name" value="met_pdase_I"/>
    <property type="match status" value="1"/>
</dbReference>
<dbReference type="PANTHER" id="PTHR43330:SF27">
    <property type="entry name" value="METHIONINE AMINOPEPTIDASE"/>
    <property type="match status" value="1"/>
</dbReference>
<dbReference type="InterPro" id="IPR001714">
    <property type="entry name" value="Pept_M24_MAP"/>
</dbReference>
<gene>
    <name evidence="6" type="ORF">B1A_00842</name>
</gene>
<protein>
    <submittedName>
        <fullName evidence="6">Methionine aminopeptidase, type I</fullName>
    </submittedName>
</protein>
<evidence type="ECO:0000256" key="4">
    <source>
        <dbReference type="ARBA" id="ARBA00022801"/>
    </source>
</evidence>
<proteinExistence type="predicted"/>
<dbReference type="SUPFAM" id="SSF55920">
    <property type="entry name" value="Creatinase/aminopeptidase"/>
    <property type="match status" value="1"/>
</dbReference>
<dbReference type="GO" id="GO:0070006">
    <property type="term" value="F:metalloaminopeptidase activity"/>
    <property type="evidence" value="ECO:0007669"/>
    <property type="project" value="InterPro"/>
</dbReference>
<feature type="non-terminal residue" evidence="6">
    <location>
        <position position="175"/>
    </location>
</feature>
<dbReference type="PRINTS" id="PR00599">
    <property type="entry name" value="MAPEPTIDASE"/>
</dbReference>
<dbReference type="AlphaFoldDB" id="T1CDH7"/>